<keyword evidence="4 11" id="KW-0813">Transport</keyword>
<evidence type="ECO:0000256" key="8">
    <source>
        <dbReference type="ARBA" id="ARBA00022737"/>
    </source>
</evidence>
<dbReference type="Pfam" id="PF00528">
    <property type="entry name" value="BPD_transp_1"/>
    <property type="match status" value="2"/>
</dbReference>
<keyword evidence="7 11" id="KW-0812">Transmembrane</keyword>
<feature type="transmembrane region" description="Helical" evidence="11">
    <location>
        <begin position="347"/>
        <end position="374"/>
    </location>
</feature>
<gene>
    <name evidence="13" type="ORF">WH50_07055</name>
</gene>
<feature type="domain" description="ABC transmembrane type-1" evidence="12">
    <location>
        <begin position="73"/>
        <end position="279"/>
    </location>
</feature>
<feature type="domain" description="ABC transmembrane type-1" evidence="12">
    <location>
        <begin position="353"/>
        <end position="543"/>
    </location>
</feature>
<protein>
    <recommendedName>
        <fullName evidence="3">Thiamine transport system permease protein ThiP</fullName>
    </recommendedName>
</protein>
<accession>A0ABX5LZ45</accession>
<feature type="transmembrane region" description="Helical" evidence="11">
    <location>
        <begin position="522"/>
        <end position="547"/>
    </location>
</feature>
<feature type="transmembrane region" description="Helical" evidence="11">
    <location>
        <begin position="395"/>
        <end position="416"/>
    </location>
</feature>
<evidence type="ECO:0000256" key="6">
    <source>
        <dbReference type="ARBA" id="ARBA00022519"/>
    </source>
</evidence>
<evidence type="ECO:0000313" key="14">
    <source>
        <dbReference type="Proteomes" id="UP000248090"/>
    </source>
</evidence>
<feature type="transmembrane region" description="Helical" evidence="11">
    <location>
        <begin position="34"/>
        <end position="55"/>
    </location>
</feature>
<feature type="transmembrane region" description="Helical" evidence="11">
    <location>
        <begin position="109"/>
        <end position="133"/>
    </location>
</feature>
<evidence type="ECO:0000256" key="1">
    <source>
        <dbReference type="ARBA" id="ARBA00004429"/>
    </source>
</evidence>
<keyword evidence="9 11" id="KW-1133">Transmembrane helix</keyword>
<name>A0ABX5LZ45_9GAMM</name>
<dbReference type="InterPro" id="IPR000515">
    <property type="entry name" value="MetI-like"/>
</dbReference>
<dbReference type="InterPro" id="IPR005947">
    <property type="entry name" value="ThiP_ABC_transpt"/>
</dbReference>
<keyword evidence="8" id="KW-0677">Repeat</keyword>
<keyword evidence="10 11" id="KW-0472">Membrane</keyword>
<comment type="caution">
    <text evidence="13">The sequence shown here is derived from an EMBL/GenBank/DDBJ whole genome shotgun (WGS) entry which is preliminary data.</text>
</comment>
<feature type="transmembrane region" description="Helical" evidence="11">
    <location>
        <begin position="217"/>
        <end position="238"/>
    </location>
</feature>
<evidence type="ECO:0000256" key="7">
    <source>
        <dbReference type="ARBA" id="ARBA00022692"/>
    </source>
</evidence>
<dbReference type="Proteomes" id="UP000248090">
    <property type="component" value="Unassembled WGS sequence"/>
</dbReference>
<keyword evidence="14" id="KW-1185">Reference proteome</keyword>
<feature type="transmembrane region" description="Helical" evidence="11">
    <location>
        <begin position="75"/>
        <end position="97"/>
    </location>
</feature>
<dbReference type="RefSeq" id="WP_110186683.1">
    <property type="nucleotide sequence ID" value="NZ_LAPT01000028.1"/>
</dbReference>
<feature type="transmembrane region" description="Helical" evidence="11">
    <location>
        <begin position="422"/>
        <end position="442"/>
    </location>
</feature>
<sequence>MNGWKQLVVKGAEDNHYVSNPPFSHPRWVTLPGVVSALLLILIVVSAMLALVWMAPALPWASVWQDAYLQRIVRFSLWQATLSSLLVVLLAIPLARALLRRPAWPGRKLLLRIMELTLVLPPIVVVFGLVAVHGRQGWLPQLLSGLGWQPPNYLYGLGGILLAHIFYNVPLCARLLLQELERIPSQHWRLAAQLGLNSRGVWLMLEWPVVRRALPRLLALVFTLCFTSFAIVMTLGGGPRATTLEVAIYQALRFDMDIGRAALLAILQLLICALLWGVSGRLGGMPSLTPYTLYRHWPRADSLGSSRYVDSGWIGMLWLLLLPPLLAVVLNGLGGIWLMLWRHELWAAWWLSIKLALVAGGLATILATLLLSAAGGYARRGDQRISALTEASGHLTLLIPAMVLGTGWFVLLRPWVSLTEQGYSLVVFANTLMCLPFLMQVLRGPLNSLDEPSRRLADTLDVRGWYRWRWLLWPRLKPAIALALAYGMTYSLGDFSVVALFGSPSQPTLPLLLYQLLGSYRLREAAGCALLMLLTMLMIFLLLEWLGRRGYRSERERSSP</sequence>
<feature type="transmembrane region" description="Helical" evidence="11">
    <location>
        <begin position="258"/>
        <end position="278"/>
    </location>
</feature>
<evidence type="ECO:0000256" key="2">
    <source>
        <dbReference type="ARBA" id="ARBA00011650"/>
    </source>
</evidence>
<dbReference type="PANTHER" id="PTHR30183">
    <property type="entry name" value="MOLYBDENUM TRANSPORT SYSTEM PERMEASE PROTEIN MODB"/>
    <property type="match status" value="1"/>
</dbReference>
<dbReference type="SUPFAM" id="SSF161098">
    <property type="entry name" value="MetI-like"/>
    <property type="match status" value="2"/>
</dbReference>
<dbReference type="InterPro" id="IPR035906">
    <property type="entry name" value="MetI-like_sf"/>
</dbReference>
<evidence type="ECO:0000256" key="4">
    <source>
        <dbReference type="ARBA" id="ARBA00022448"/>
    </source>
</evidence>
<comment type="subunit">
    <text evidence="2">The complex is composed of two ATP-binding proteins (ThiQ), two transmembrane proteins (ThiP) and a solute-binding protein (ThiB).</text>
</comment>
<dbReference type="Gene3D" id="1.10.3720.10">
    <property type="entry name" value="MetI-like"/>
    <property type="match status" value="2"/>
</dbReference>
<keyword evidence="5" id="KW-1003">Cell membrane</keyword>
<comment type="subcellular location">
    <subcellularLocation>
        <location evidence="1">Cell inner membrane</location>
        <topology evidence="1">Multi-pass membrane protein</topology>
    </subcellularLocation>
    <subcellularLocation>
        <location evidence="11">Cell membrane</location>
        <topology evidence="11">Multi-pass membrane protein</topology>
    </subcellularLocation>
</comment>
<dbReference type="CDD" id="cd06261">
    <property type="entry name" value="TM_PBP2"/>
    <property type="match status" value="2"/>
</dbReference>
<dbReference type="NCBIfam" id="TIGR01253">
    <property type="entry name" value="thiP"/>
    <property type="match status" value="1"/>
</dbReference>
<comment type="similarity">
    <text evidence="11">Belongs to the binding-protein-dependent transport system permease family.</text>
</comment>
<evidence type="ECO:0000259" key="12">
    <source>
        <dbReference type="PROSITE" id="PS50928"/>
    </source>
</evidence>
<dbReference type="PANTHER" id="PTHR30183:SF9">
    <property type="entry name" value="THIAMINE TRANSPORT SYSTEM PERMEASE PROTEIN THIP"/>
    <property type="match status" value="1"/>
</dbReference>
<evidence type="ECO:0000256" key="10">
    <source>
        <dbReference type="ARBA" id="ARBA00023136"/>
    </source>
</evidence>
<evidence type="ECO:0000313" key="13">
    <source>
        <dbReference type="EMBL" id="PXF31962.1"/>
    </source>
</evidence>
<feature type="transmembrane region" description="Helical" evidence="11">
    <location>
        <begin position="153"/>
        <end position="177"/>
    </location>
</feature>
<evidence type="ECO:0000256" key="5">
    <source>
        <dbReference type="ARBA" id="ARBA00022475"/>
    </source>
</evidence>
<evidence type="ECO:0000256" key="3">
    <source>
        <dbReference type="ARBA" id="ARBA00016947"/>
    </source>
</evidence>
<organism evidence="13 14">
    <name type="scientific">Pokkaliibacter plantistimulans</name>
    <dbReference type="NCBI Taxonomy" id="1635171"/>
    <lineage>
        <taxon>Bacteria</taxon>
        <taxon>Pseudomonadati</taxon>
        <taxon>Pseudomonadota</taxon>
        <taxon>Gammaproteobacteria</taxon>
        <taxon>Oceanospirillales</taxon>
        <taxon>Balneatrichaceae</taxon>
        <taxon>Pokkaliibacter</taxon>
    </lineage>
</organism>
<dbReference type="PROSITE" id="PS50928">
    <property type="entry name" value="ABC_TM1"/>
    <property type="match status" value="2"/>
</dbReference>
<evidence type="ECO:0000256" key="9">
    <source>
        <dbReference type="ARBA" id="ARBA00022989"/>
    </source>
</evidence>
<reference evidence="13 14" key="1">
    <citation type="submission" date="2015-03" db="EMBL/GenBank/DDBJ databases">
        <authorList>
            <person name="Krishnan R."/>
            <person name="Midha S."/>
            <person name="Patil P.B."/>
            <person name="Rameshkumar N."/>
        </authorList>
    </citation>
    <scope>NUCLEOTIDE SEQUENCE [LARGE SCALE GENOMIC DNA]</scope>
    <source>
        <strain evidence="13 14">L1E11</strain>
    </source>
</reference>
<keyword evidence="6" id="KW-0997">Cell inner membrane</keyword>
<feature type="transmembrane region" description="Helical" evidence="11">
    <location>
        <begin position="317"/>
        <end position="341"/>
    </location>
</feature>
<evidence type="ECO:0000256" key="11">
    <source>
        <dbReference type="RuleBase" id="RU363032"/>
    </source>
</evidence>
<feature type="transmembrane region" description="Helical" evidence="11">
    <location>
        <begin position="479"/>
        <end position="502"/>
    </location>
</feature>
<proteinExistence type="inferred from homology"/>
<dbReference type="EMBL" id="LAPT01000028">
    <property type="protein sequence ID" value="PXF31962.1"/>
    <property type="molecule type" value="Genomic_DNA"/>
</dbReference>